<dbReference type="AlphaFoldDB" id="A0A6A6ZD26"/>
<dbReference type="PRINTS" id="PR00086">
    <property type="entry name" value="LLDHDRGNASE"/>
</dbReference>
<keyword evidence="1" id="KW-0479">Metal-binding</keyword>
<keyword evidence="10" id="KW-1185">Reference proteome</keyword>
<dbReference type="PROSITE" id="PS00518">
    <property type="entry name" value="ZF_RING_1"/>
    <property type="match status" value="1"/>
</dbReference>
<dbReference type="GO" id="GO:0006089">
    <property type="term" value="P:lactate metabolic process"/>
    <property type="evidence" value="ECO:0007669"/>
    <property type="project" value="TreeGrafter"/>
</dbReference>
<feature type="region of interest" description="Disordered" evidence="7">
    <location>
        <begin position="95"/>
        <end position="179"/>
    </location>
</feature>
<keyword evidence="3" id="KW-0862">Zinc</keyword>
<dbReference type="PANTHER" id="PTHR43128:SF16">
    <property type="entry name" value="L-LACTATE DEHYDROGENASE"/>
    <property type="match status" value="1"/>
</dbReference>
<accession>A0A6A6ZD26</accession>
<keyword evidence="2 6" id="KW-0863">Zinc-finger</keyword>
<dbReference type="OrthoDB" id="6270329at2759"/>
<evidence type="ECO:0000256" key="6">
    <source>
        <dbReference type="PROSITE-ProRule" id="PRU00175"/>
    </source>
</evidence>
<evidence type="ECO:0000256" key="4">
    <source>
        <dbReference type="ARBA" id="ARBA00023002"/>
    </source>
</evidence>
<dbReference type="SMART" id="SM00184">
    <property type="entry name" value="RING"/>
    <property type="match status" value="1"/>
</dbReference>
<dbReference type="Gene3D" id="3.40.50.720">
    <property type="entry name" value="NAD(P)-binding Rossmann-like Domain"/>
    <property type="match status" value="1"/>
</dbReference>
<evidence type="ECO:0000259" key="8">
    <source>
        <dbReference type="PROSITE" id="PS50089"/>
    </source>
</evidence>
<dbReference type="PROSITE" id="PS50089">
    <property type="entry name" value="ZF_RING_2"/>
    <property type="match status" value="1"/>
</dbReference>
<dbReference type="Pfam" id="PF13920">
    <property type="entry name" value="zf-C3HC4_3"/>
    <property type="match status" value="1"/>
</dbReference>
<name>A0A6A6ZD26_9PLEO</name>
<evidence type="ECO:0000313" key="10">
    <source>
        <dbReference type="Proteomes" id="UP000799424"/>
    </source>
</evidence>
<dbReference type="InterPro" id="IPR001236">
    <property type="entry name" value="Lactate/malate_DH_N"/>
</dbReference>
<dbReference type="SUPFAM" id="SSF56327">
    <property type="entry name" value="LDH C-terminal domain-like"/>
    <property type="match status" value="1"/>
</dbReference>
<evidence type="ECO:0000256" key="5">
    <source>
        <dbReference type="ARBA" id="ARBA00023027"/>
    </source>
</evidence>
<dbReference type="InterPro" id="IPR022383">
    <property type="entry name" value="Lactate/malate_DH_C"/>
</dbReference>
<dbReference type="InterPro" id="IPR015955">
    <property type="entry name" value="Lactate_DH/Glyco_Ohase_4_C"/>
</dbReference>
<dbReference type="EMBL" id="MU006250">
    <property type="protein sequence ID" value="KAF2818619.1"/>
    <property type="molecule type" value="Genomic_DNA"/>
</dbReference>
<reference evidence="9" key="1">
    <citation type="journal article" date="2020" name="Stud. Mycol.">
        <title>101 Dothideomycetes genomes: a test case for predicting lifestyles and emergence of pathogens.</title>
        <authorList>
            <person name="Haridas S."/>
            <person name="Albert R."/>
            <person name="Binder M."/>
            <person name="Bloem J."/>
            <person name="Labutti K."/>
            <person name="Salamov A."/>
            <person name="Andreopoulos B."/>
            <person name="Baker S."/>
            <person name="Barry K."/>
            <person name="Bills G."/>
            <person name="Bluhm B."/>
            <person name="Cannon C."/>
            <person name="Castanera R."/>
            <person name="Culley D."/>
            <person name="Daum C."/>
            <person name="Ezra D."/>
            <person name="Gonzalez J."/>
            <person name="Henrissat B."/>
            <person name="Kuo A."/>
            <person name="Liang C."/>
            <person name="Lipzen A."/>
            <person name="Lutzoni F."/>
            <person name="Magnuson J."/>
            <person name="Mondo S."/>
            <person name="Nolan M."/>
            <person name="Ohm R."/>
            <person name="Pangilinan J."/>
            <person name="Park H.-J."/>
            <person name="Ramirez L."/>
            <person name="Alfaro M."/>
            <person name="Sun H."/>
            <person name="Tritt A."/>
            <person name="Yoshinaga Y."/>
            <person name="Zwiers L.-H."/>
            <person name="Turgeon B."/>
            <person name="Goodwin S."/>
            <person name="Spatafora J."/>
            <person name="Crous P."/>
            <person name="Grigoriev I."/>
        </authorList>
    </citation>
    <scope>NUCLEOTIDE SEQUENCE</scope>
    <source>
        <strain evidence="9">CBS 113818</strain>
    </source>
</reference>
<evidence type="ECO:0000256" key="2">
    <source>
        <dbReference type="ARBA" id="ARBA00022771"/>
    </source>
</evidence>
<organism evidence="9 10">
    <name type="scientific">Ophiobolus disseminans</name>
    <dbReference type="NCBI Taxonomy" id="1469910"/>
    <lineage>
        <taxon>Eukaryota</taxon>
        <taxon>Fungi</taxon>
        <taxon>Dikarya</taxon>
        <taxon>Ascomycota</taxon>
        <taxon>Pezizomycotina</taxon>
        <taxon>Dothideomycetes</taxon>
        <taxon>Pleosporomycetidae</taxon>
        <taxon>Pleosporales</taxon>
        <taxon>Pleosporineae</taxon>
        <taxon>Phaeosphaeriaceae</taxon>
        <taxon>Ophiobolus</taxon>
    </lineage>
</organism>
<feature type="region of interest" description="Disordered" evidence="7">
    <location>
        <begin position="365"/>
        <end position="390"/>
    </location>
</feature>
<dbReference type="InterPro" id="IPR036291">
    <property type="entry name" value="NAD(P)-bd_dom_sf"/>
</dbReference>
<dbReference type="SUPFAM" id="SSF57850">
    <property type="entry name" value="RING/U-box"/>
    <property type="match status" value="1"/>
</dbReference>
<sequence length="737" mass="80181">MDHTSGFDVTAHYHNEAPPATADREPLTPAHHPGFLDGLLPFYDPDGLDLPYDLNQHHFDDAYPPSPSPPRQAFLDNILNPAGLDHNRYSPFVYRNSPPTFPPRHTILDDMPPYTRTCPDNSSARPARLPNGYVDLTATPDSPTQRRKRPSPTPGPSAKRQKRHLGSAARRESSGSLKVEEVDLTDERLSVRELLQKQREDAVKSQTRPEEKPTTFNTFTCVICMDNPTDLTATACGHLFCHTCLNEALIAGENRAGHGEPRRSQCPVCRKFINRSKTTDIIPLLLKKGLATQPRKRKIASPAAVAPKVATTAVDMNPTSGDARRSERSYWADLSDCICISAIIMTSSCAGDRKKRKGYKLRIHSNKPHTNTLHPPSAHPRQSVTMPPNPKLTSQIAIVGAGDVGATIAYSLIMNSVAGDILMIDPKEEVRDAQIQDLSDATFHGNTSTRIRAGTHKEAGQADIIVMTAGAKQKKGESRADLIGRNKSILESAIADMKPLRSDTILLLVANPVDALTYFAQQYAALPKTQVLGSGTFLDSARLRGILAQKAGVAPDSVDAYVLGEHGETQFVAWSCASIGGIPLDHVLTQDIDKQAVADDVKNKATSIIENKGVTNYGIGAVAASICKSILGDERVVRAVSHWQEELGVCLSLPAVLGREGVARMIKVPMSEGEKVKLRGSAEALREMVTILPFPLFSLLAYVLVPIQCVLPSSSSAKPFINTIPPPHFYPSIKQMP</sequence>
<dbReference type="Pfam" id="PF02866">
    <property type="entry name" value="Ldh_1_C"/>
    <property type="match status" value="1"/>
</dbReference>
<proteinExistence type="predicted"/>
<evidence type="ECO:0000256" key="1">
    <source>
        <dbReference type="ARBA" id="ARBA00022723"/>
    </source>
</evidence>
<dbReference type="Gene3D" id="3.90.110.10">
    <property type="entry name" value="Lactate dehydrogenase/glycoside hydrolase, family 4, C-terminal"/>
    <property type="match status" value="1"/>
</dbReference>
<feature type="compositionally biased region" description="Basic and acidic residues" evidence="7">
    <location>
        <begin position="169"/>
        <end position="179"/>
    </location>
</feature>
<dbReference type="GO" id="GO:0008270">
    <property type="term" value="F:zinc ion binding"/>
    <property type="evidence" value="ECO:0007669"/>
    <property type="project" value="UniProtKB-KW"/>
</dbReference>
<keyword evidence="5" id="KW-0520">NAD</keyword>
<dbReference type="GO" id="GO:0004459">
    <property type="term" value="F:L-lactate dehydrogenase (NAD+) activity"/>
    <property type="evidence" value="ECO:0007669"/>
    <property type="project" value="TreeGrafter"/>
</dbReference>
<dbReference type="SUPFAM" id="SSF51735">
    <property type="entry name" value="NAD(P)-binding Rossmann-fold domains"/>
    <property type="match status" value="1"/>
</dbReference>
<evidence type="ECO:0000256" key="7">
    <source>
        <dbReference type="SAM" id="MobiDB-lite"/>
    </source>
</evidence>
<evidence type="ECO:0000256" key="3">
    <source>
        <dbReference type="ARBA" id="ARBA00022833"/>
    </source>
</evidence>
<protein>
    <recommendedName>
        <fullName evidence="8">RING-type domain-containing protein</fullName>
    </recommendedName>
</protein>
<dbReference type="InterPro" id="IPR001557">
    <property type="entry name" value="L-lactate/malate_DH"/>
</dbReference>
<gene>
    <name evidence="9" type="ORF">CC86DRAFT_460949</name>
</gene>
<dbReference type="CDD" id="cd00300">
    <property type="entry name" value="LDH_like"/>
    <property type="match status" value="1"/>
</dbReference>
<dbReference type="Proteomes" id="UP000799424">
    <property type="component" value="Unassembled WGS sequence"/>
</dbReference>
<dbReference type="InterPro" id="IPR001841">
    <property type="entry name" value="Znf_RING"/>
</dbReference>
<dbReference type="Pfam" id="PF00056">
    <property type="entry name" value="Ldh_1_N"/>
    <property type="match status" value="1"/>
</dbReference>
<dbReference type="Gene3D" id="3.30.40.10">
    <property type="entry name" value="Zinc/RING finger domain, C3HC4 (zinc finger)"/>
    <property type="match status" value="1"/>
</dbReference>
<dbReference type="InterPro" id="IPR013083">
    <property type="entry name" value="Znf_RING/FYVE/PHD"/>
</dbReference>
<dbReference type="InterPro" id="IPR017907">
    <property type="entry name" value="Znf_RING_CS"/>
</dbReference>
<evidence type="ECO:0000313" key="9">
    <source>
        <dbReference type="EMBL" id="KAF2818619.1"/>
    </source>
</evidence>
<keyword evidence="4" id="KW-0560">Oxidoreductase</keyword>
<dbReference type="PANTHER" id="PTHR43128">
    <property type="entry name" value="L-2-HYDROXYCARBOXYLATE DEHYDROGENASE (NAD(P)(+))"/>
    <property type="match status" value="1"/>
</dbReference>
<feature type="compositionally biased region" description="Polar residues" evidence="7">
    <location>
        <begin position="368"/>
        <end position="390"/>
    </location>
</feature>
<feature type="domain" description="RING-type" evidence="8">
    <location>
        <begin position="221"/>
        <end position="270"/>
    </location>
</feature>